<gene>
    <name evidence="6" type="ORF">CLO192961_LOCUS466282</name>
</gene>
<dbReference type="InterPro" id="IPR002938">
    <property type="entry name" value="FAD-bd"/>
</dbReference>
<proteinExistence type="predicted"/>
<keyword evidence="3" id="KW-0560">Oxidoreductase</keyword>
<feature type="transmembrane region" description="Helical" evidence="4">
    <location>
        <begin position="12"/>
        <end position="30"/>
    </location>
</feature>
<dbReference type="Pfam" id="PF01494">
    <property type="entry name" value="FAD_binding_3"/>
    <property type="match status" value="1"/>
</dbReference>
<evidence type="ECO:0000313" key="7">
    <source>
        <dbReference type="Proteomes" id="UP000766486"/>
    </source>
</evidence>
<dbReference type="PANTHER" id="PTHR43004:SF13">
    <property type="entry name" value="FAD-BINDING DOMAIN-CONTAINING PROTEIN-RELATED"/>
    <property type="match status" value="1"/>
</dbReference>
<dbReference type="Proteomes" id="UP000766486">
    <property type="component" value="Unassembled WGS sequence"/>
</dbReference>
<name>A0ABY6V2M9_BIOOC</name>
<evidence type="ECO:0000256" key="1">
    <source>
        <dbReference type="ARBA" id="ARBA00022630"/>
    </source>
</evidence>
<protein>
    <recommendedName>
        <fullName evidence="5">FAD-binding domain-containing protein</fullName>
    </recommendedName>
</protein>
<evidence type="ECO:0000313" key="6">
    <source>
        <dbReference type="EMBL" id="VUC37212.1"/>
    </source>
</evidence>
<accession>A0ABY6V2M9</accession>
<keyword evidence="2" id="KW-0274">FAD</keyword>
<keyword evidence="4" id="KW-0812">Transmembrane</keyword>
<evidence type="ECO:0000259" key="5">
    <source>
        <dbReference type="Pfam" id="PF01494"/>
    </source>
</evidence>
<keyword evidence="4" id="KW-1133">Transmembrane helix</keyword>
<sequence length="90" mass="9614">MQAQANERQYDVVIIGAGPAGLVAAAWMSAARVNTLLVDASPAPPPCGRADGIESRTFEILDSFGLGDSIWREANQTVEVSIWVSNPEKE</sequence>
<dbReference type="EMBL" id="CABFNS010000937">
    <property type="protein sequence ID" value="VUC37212.1"/>
    <property type="molecule type" value="Genomic_DNA"/>
</dbReference>
<dbReference type="PANTHER" id="PTHR43004">
    <property type="entry name" value="TRK SYSTEM POTASSIUM UPTAKE PROTEIN"/>
    <property type="match status" value="1"/>
</dbReference>
<reference evidence="6 7" key="1">
    <citation type="submission" date="2019-06" db="EMBL/GenBank/DDBJ databases">
        <authorList>
            <person name="Broberg M."/>
        </authorList>
    </citation>
    <scope>NUCLEOTIDE SEQUENCE [LARGE SCALE GENOMIC DNA]</scope>
</reference>
<keyword evidence="7" id="KW-1185">Reference proteome</keyword>
<evidence type="ECO:0000256" key="2">
    <source>
        <dbReference type="ARBA" id="ARBA00022827"/>
    </source>
</evidence>
<evidence type="ECO:0000256" key="3">
    <source>
        <dbReference type="ARBA" id="ARBA00023002"/>
    </source>
</evidence>
<dbReference type="SUPFAM" id="SSF51905">
    <property type="entry name" value="FAD/NAD(P)-binding domain"/>
    <property type="match status" value="1"/>
</dbReference>
<keyword evidence="4" id="KW-0472">Membrane</keyword>
<dbReference type="InterPro" id="IPR050641">
    <property type="entry name" value="RIFMO-like"/>
</dbReference>
<organism evidence="6 7">
    <name type="scientific">Bionectria ochroleuca</name>
    <name type="common">Gliocladium roseum</name>
    <dbReference type="NCBI Taxonomy" id="29856"/>
    <lineage>
        <taxon>Eukaryota</taxon>
        <taxon>Fungi</taxon>
        <taxon>Dikarya</taxon>
        <taxon>Ascomycota</taxon>
        <taxon>Pezizomycotina</taxon>
        <taxon>Sordariomycetes</taxon>
        <taxon>Hypocreomycetidae</taxon>
        <taxon>Hypocreales</taxon>
        <taxon>Bionectriaceae</taxon>
        <taxon>Clonostachys</taxon>
    </lineage>
</organism>
<dbReference type="Gene3D" id="3.50.50.60">
    <property type="entry name" value="FAD/NAD(P)-binding domain"/>
    <property type="match status" value="1"/>
</dbReference>
<keyword evidence="1" id="KW-0285">Flavoprotein</keyword>
<comment type="caution">
    <text evidence="6">The sequence shown here is derived from an EMBL/GenBank/DDBJ whole genome shotgun (WGS) entry which is preliminary data.</text>
</comment>
<evidence type="ECO:0000256" key="4">
    <source>
        <dbReference type="SAM" id="Phobius"/>
    </source>
</evidence>
<feature type="domain" description="FAD-binding" evidence="5">
    <location>
        <begin position="10"/>
        <end position="86"/>
    </location>
</feature>
<dbReference type="InterPro" id="IPR036188">
    <property type="entry name" value="FAD/NAD-bd_sf"/>
</dbReference>